<sequence length="250" mass="27326">MKSFFEDLGRKIGETAETVTNKAGEAVEVQRLKNQIRTLERGNERDYMDLGKMVYDHYKEGEVVDAEAIGICEAIQNREESIGKYEQQISDVKGDVTCDGCGKSVARDMAYCPYCGAKAPEKAAQETADYADAVKEKAEDVAETVKDKAEDAAETVKEKTANAAETVKEKTADAAETVKEKTADAAETIKEKTADAAETIKEKASDAADMMRDKTADAADLVKDKTADFAESAKKMAEEAEEKVKQMMED</sequence>
<reference evidence="2 3" key="1">
    <citation type="submission" date="2018-05" db="EMBL/GenBank/DDBJ databases">
        <title>The Hungate 1000. A catalogue of reference genomes from the rumen microbiome.</title>
        <authorList>
            <person name="Kelly W."/>
        </authorList>
    </citation>
    <scope>NUCLEOTIDE SEQUENCE [LARGE SCALE GENOMIC DNA]</scope>
    <source>
        <strain evidence="2 3">NLAE-zl-C242</strain>
    </source>
</reference>
<organism evidence="2 3">
    <name type="scientific">Faecalicatena orotica</name>
    <dbReference type="NCBI Taxonomy" id="1544"/>
    <lineage>
        <taxon>Bacteria</taxon>
        <taxon>Bacillati</taxon>
        <taxon>Bacillota</taxon>
        <taxon>Clostridia</taxon>
        <taxon>Lachnospirales</taxon>
        <taxon>Lachnospiraceae</taxon>
        <taxon>Faecalicatena</taxon>
    </lineage>
</organism>
<name>A0A2Y9BD83_9FIRM</name>
<gene>
    <name evidence="2" type="ORF">A8806_105184</name>
</gene>
<evidence type="ECO:0000256" key="1">
    <source>
        <dbReference type="SAM" id="Coils"/>
    </source>
</evidence>
<dbReference type="OrthoDB" id="1986019at2"/>
<dbReference type="RefSeq" id="WP_109731122.1">
    <property type="nucleotide sequence ID" value="NZ_BAAACK010000018.1"/>
</dbReference>
<evidence type="ECO:0008006" key="4">
    <source>
        <dbReference type="Google" id="ProtNLM"/>
    </source>
</evidence>
<comment type="caution">
    <text evidence="2">The sequence shown here is derived from an EMBL/GenBank/DDBJ whole genome shotgun (WGS) entry which is preliminary data.</text>
</comment>
<protein>
    <recommendedName>
        <fullName evidence="4">Zinc ribbon domain-containing protein</fullName>
    </recommendedName>
</protein>
<proteinExistence type="predicted"/>
<keyword evidence="3" id="KW-1185">Reference proteome</keyword>
<accession>A0A2Y9BD83</accession>
<evidence type="ECO:0000313" key="2">
    <source>
        <dbReference type="EMBL" id="PWJ29881.1"/>
    </source>
</evidence>
<dbReference type="EMBL" id="QGDL01000005">
    <property type="protein sequence ID" value="PWJ29881.1"/>
    <property type="molecule type" value="Genomic_DNA"/>
</dbReference>
<keyword evidence="1" id="KW-0175">Coiled coil</keyword>
<evidence type="ECO:0000313" key="3">
    <source>
        <dbReference type="Proteomes" id="UP000245845"/>
    </source>
</evidence>
<dbReference type="PANTHER" id="PTHR47372:SF11">
    <property type="entry name" value="RE19971P"/>
    <property type="match status" value="1"/>
</dbReference>
<dbReference type="Gene3D" id="1.20.120.20">
    <property type="entry name" value="Apolipoprotein"/>
    <property type="match status" value="1"/>
</dbReference>
<dbReference type="PANTHER" id="PTHR47372">
    <property type="entry name" value="DAUER UP-REGULATED-RELATED"/>
    <property type="match status" value="1"/>
</dbReference>
<dbReference type="AlphaFoldDB" id="A0A2Y9BD83"/>
<dbReference type="SUPFAM" id="SSF58113">
    <property type="entry name" value="Apolipoprotein A-I"/>
    <property type="match status" value="1"/>
</dbReference>
<feature type="coiled-coil region" evidence="1">
    <location>
        <begin position="135"/>
        <end position="166"/>
    </location>
</feature>
<dbReference type="Proteomes" id="UP000245845">
    <property type="component" value="Unassembled WGS sequence"/>
</dbReference>